<dbReference type="PROSITE" id="PS50925">
    <property type="entry name" value="BLUF"/>
    <property type="match status" value="1"/>
</dbReference>
<dbReference type="InterPro" id="IPR036046">
    <property type="entry name" value="Acylphosphatase-like_dom_sf"/>
</dbReference>
<gene>
    <name evidence="2" type="ORF">RM545_04285</name>
</gene>
<dbReference type="SMART" id="SM01034">
    <property type="entry name" value="BLUF"/>
    <property type="match status" value="1"/>
</dbReference>
<feature type="non-terminal residue" evidence="2">
    <location>
        <position position="104"/>
    </location>
</feature>
<accession>A0ABU3CI41</accession>
<dbReference type="Proteomes" id="UP001245285">
    <property type="component" value="Unassembled WGS sequence"/>
</dbReference>
<dbReference type="Gene3D" id="3.30.70.100">
    <property type="match status" value="1"/>
</dbReference>
<dbReference type="EMBL" id="JAVRHO010000004">
    <property type="protein sequence ID" value="MDT0645897.1"/>
    <property type="molecule type" value="Genomic_DNA"/>
</dbReference>
<reference evidence="2 3" key="1">
    <citation type="submission" date="2023-09" db="EMBL/GenBank/DDBJ databases">
        <authorList>
            <person name="Rey-Velasco X."/>
        </authorList>
    </citation>
    <scope>NUCLEOTIDE SEQUENCE [LARGE SCALE GENOMIC DNA]</scope>
    <source>
        <strain evidence="2 3">F260</strain>
    </source>
</reference>
<dbReference type="InterPro" id="IPR007024">
    <property type="entry name" value="BLUF_domain"/>
</dbReference>
<dbReference type="Pfam" id="PF04940">
    <property type="entry name" value="BLUF"/>
    <property type="match status" value="1"/>
</dbReference>
<evidence type="ECO:0000313" key="3">
    <source>
        <dbReference type="Proteomes" id="UP001245285"/>
    </source>
</evidence>
<evidence type="ECO:0000313" key="2">
    <source>
        <dbReference type="EMBL" id="MDT0645897.1"/>
    </source>
</evidence>
<dbReference type="RefSeq" id="WP_311494077.1">
    <property type="nucleotide sequence ID" value="NZ_JAVRHO010000004.1"/>
</dbReference>
<name>A0ABU3CI41_9FLAO</name>
<organism evidence="2 3">
    <name type="scientific">Autumnicola lenta</name>
    <dbReference type="NCBI Taxonomy" id="3075593"/>
    <lineage>
        <taxon>Bacteria</taxon>
        <taxon>Pseudomonadati</taxon>
        <taxon>Bacteroidota</taxon>
        <taxon>Flavobacteriia</taxon>
        <taxon>Flavobacteriales</taxon>
        <taxon>Flavobacteriaceae</taxon>
        <taxon>Autumnicola</taxon>
    </lineage>
</organism>
<sequence length="104" mass="11912">MRHAICYVSNADKHLTTSEINELLIFCEENNSQNDIKGVLLYSEGNFFQVIEGEKEKIIGLWKKIQQDQRHYGIISVIDRSISKGSYDNYKATIIPEGEKYSPG</sequence>
<proteinExistence type="predicted"/>
<keyword evidence="3" id="KW-1185">Reference proteome</keyword>
<protein>
    <submittedName>
        <fullName evidence="2">BLUF domain-containing protein</fullName>
    </submittedName>
</protein>
<feature type="domain" description="BLUF" evidence="1">
    <location>
        <begin position="2"/>
        <end position="93"/>
    </location>
</feature>
<evidence type="ECO:0000259" key="1">
    <source>
        <dbReference type="PROSITE" id="PS50925"/>
    </source>
</evidence>
<comment type="caution">
    <text evidence="2">The sequence shown here is derived from an EMBL/GenBank/DDBJ whole genome shotgun (WGS) entry which is preliminary data.</text>
</comment>
<dbReference type="SUPFAM" id="SSF54975">
    <property type="entry name" value="Acylphosphatase/BLUF domain-like"/>
    <property type="match status" value="1"/>
</dbReference>